<dbReference type="RefSeq" id="XP_033395347.1">
    <property type="nucleotide sequence ID" value="XM_033546938.1"/>
</dbReference>
<evidence type="ECO:0000313" key="6">
    <source>
        <dbReference type="EMBL" id="KAF2139634.1"/>
    </source>
</evidence>
<name>A0A6A6B8V5_9PEZI</name>
<dbReference type="InterPro" id="IPR045863">
    <property type="entry name" value="CorA_TM1_TM2"/>
</dbReference>
<feature type="transmembrane region" description="Helical" evidence="5">
    <location>
        <begin position="265"/>
        <end position="285"/>
    </location>
</feature>
<dbReference type="Proteomes" id="UP000799438">
    <property type="component" value="Unassembled WGS sequence"/>
</dbReference>
<keyword evidence="7" id="KW-1185">Reference proteome</keyword>
<accession>A0A6A6B8V5</accession>
<protein>
    <submittedName>
        <fullName evidence="6">Uncharacterized protein</fullName>
    </submittedName>
</protein>
<keyword evidence="3 5" id="KW-1133">Transmembrane helix</keyword>
<evidence type="ECO:0000256" key="1">
    <source>
        <dbReference type="ARBA" id="ARBA00004141"/>
    </source>
</evidence>
<proteinExistence type="predicted"/>
<evidence type="ECO:0000256" key="2">
    <source>
        <dbReference type="ARBA" id="ARBA00022692"/>
    </source>
</evidence>
<keyword evidence="2 5" id="KW-0812">Transmembrane</keyword>
<dbReference type="AlphaFoldDB" id="A0A6A6B8V5"/>
<dbReference type="Pfam" id="PF01544">
    <property type="entry name" value="CorA"/>
    <property type="match status" value="1"/>
</dbReference>
<dbReference type="OrthoDB" id="1577640at2759"/>
<evidence type="ECO:0000256" key="5">
    <source>
        <dbReference type="SAM" id="Phobius"/>
    </source>
</evidence>
<evidence type="ECO:0000256" key="3">
    <source>
        <dbReference type="ARBA" id="ARBA00022989"/>
    </source>
</evidence>
<evidence type="ECO:0000313" key="7">
    <source>
        <dbReference type="Proteomes" id="UP000799438"/>
    </source>
</evidence>
<dbReference type="InterPro" id="IPR002523">
    <property type="entry name" value="MgTranspt_CorA/ZnTranspt_ZntB"/>
</dbReference>
<dbReference type="GO" id="GO:0016020">
    <property type="term" value="C:membrane"/>
    <property type="evidence" value="ECO:0007669"/>
    <property type="project" value="UniProtKB-SubCell"/>
</dbReference>
<reference evidence="6" key="1">
    <citation type="journal article" date="2020" name="Stud. Mycol.">
        <title>101 Dothideomycetes genomes: a test case for predicting lifestyles and emergence of pathogens.</title>
        <authorList>
            <person name="Haridas S."/>
            <person name="Albert R."/>
            <person name="Binder M."/>
            <person name="Bloem J."/>
            <person name="Labutti K."/>
            <person name="Salamov A."/>
            <person name="Andreopoulos B."/>
            <person name="Baker S."/>
            <person name="Barry K."/>
            <person name="Bills G."/>
            <person name="Bluhm B."/>
            <person name="Cannon C."/>
            <person name="Castanera R."/>
            <person name="Culley D."/>
            <person name="Daum C."/>
            <person name="Ezra D."/>
            <person name="Gonzalez J."/>
            <person name="Henrissat B."/>
            <person name="Kuo A."/>
            <person name="Liang C."/>
            <person name="Lipzen A."/>
            <person name="Lutzoni F."/>
            <person name="Magnuson J."/>
            <person name="Mondo S."/>
            <person name="Nolan M."/>
            <person name="Ohm R."/>
            <person name="Pangilinan J."/>
            <person name="Park H.-J."/>
            <person name="Ramirez L."/>
            <person name="Alfaro M."/>
            <person name="Sun H."/>
            <person name="Tritt A."/>
            <person name="Yoshinaga Y."/>
            <person name="Zwiers L.-H."/>
            <person name="Turgeon B."/>
            <person name="Goodwin S."/>
            <person name="Spatafora J."/>
            <person name="Crous P."/>
            <person name="Grigoriev I."/>
        </authorList>
    </citation>
    <scope>NUCLEOTIDE SEQUENCE</scope>
    <source>
        <strain evidence="6">CBS 121167</strain>
    </source>
</reference>
<dbReference type="SUPFAM" id="SSF144083">
    <property type="entry name" value="Magnesium transport protein CorA, transmembrane region"/>
    <property type="match status" value="1"/>
</dbReference>
<organism evidence="6 7">
    <name type="scientific">Aplosporella prunicola CBS 121167</name>
    <dbReference type="NCBI Taxonomy" id="1176127"/>
    <lineage>
        <taxon>Eukaryota</taxon>
        <taxon>Fungi</taxon>
        <taxon>Dikarya</taxon>
        <taxon>Ascomycota</taxon>
        <taxon>Pezizomycotina</taxon>
        <taxon>Dothideomycetes</taxon>
        <taxon>Dothideomycetes incertae sedis</taxon>
        <taxon>Botryosphaeriales</taxon>
        <taxon>Aplosporellaceae</taxon>
        <taxon>Aplosporella</taxon>
    </lineage>
</organism>
<feature type="transmembrane region" description="Helical" evidence="5">
    <location>
        <begin position="305"/>
        <end position="328"/>
    </location>
</feature>
<comment type="subcellular location">
    <subcellularLocation>
        <location evidence="1">Membrane</location>
        <topology evidence="1">Multi-pass membrane protein</topology>
    </subcellularLocation>
</comment>
<evidence type="ECO:0000256" key="4">
    <source>
        <dbReference type="ARBA" id="ARBA00023136"/>
    </source>
</evidence>
<gene>
    <name evidence="6" type="ORF">K452DRAFT_63428</name>
</gene>
<dbReference type="GO" id="GO:0046873">
    <property type="term" value="F:metal ion transmembrane transporter activity"/>
    <property type="evidence" value="ECO:0007669"/>
    <property type="project" value="InterPro"/>
</dbReference>
<dbReference type="Gene3D" id="1.20.58.340">
    <property type="entry name" value="Magnesium transport protein CorA, transmembrane region"/>
    <property type="match status" value="1"/>
</dbReference>
<sequence length="344" mass="39063">MYILSETKYPQFTNFDSNGFFGCCSTYDDQKDDELTGHISGACFKVKHICGTAGSRKHPYLWLQFSASIYWSLSEGVNLVICVNAPEKMQNQLKTLARAWDKNKTDPFTWYVVMAYEIAKEYDASVQALRNVVRHVELERLTPQYVESDFHSLHDIERHAIHSNETLDVAVDSLESMIEQHSHLQRDCCMPTGVDHGKAMVFKKTHVKLGLVLKKLRAIRARSKTIEERLKNEISLAFNLVSQRDSQSAVALAEDAKSDSSAMRIIAVVSAIFLPGTFVSSLFGMNFFALSNTAQSRLIMSDDFWLYWVVTIPVTSMTCLAWGIWCYWPTLSKEKSRSGEKDPV</sequence>
<dbReference type="EMBL" id="ML995492">
    <property type="protein sequence ID" value="KAF2139634.1"/>
    <property type="molecule type" value="Genomic_DNA"/>
</dbReference>
<keyword evidence="4 5" id="KW-0472">Membrane</keyword>
<dbReference type="GeneID" id="54304445"/>